<feature type="transmembrane region" description="Helical" evidence="10">
    <location>
        <begin position="230"/>
        <end position="252"/>
    </location>
</feature>
<dbReference type="CDD" id="cd03250">
    <property type="entry name" value="ABCC_MRP_domain1"/>
    <property type="match status" value="1"/>
</dbReference>
<evidence type="ECO:0000256" key="5">
    <source>
        <dbReference type="ARBA" id="ARBA00022741"/>
    </source>
</evidence>
<feature type="transmembrane region" description="Helical" evidence="10">
    <location>
        <begin position="798"/>
        <end position="818"/>
    </location>
</feature>
<reference evidence="13 14" key="1">
    <citation type="submission" date="2016-07" db="EMBL/GenBank/DDBJ databases">
        <title>Pervasive Adenine N6-methylation of Active Genes in Fungi.</title>
        <authorList>
            <consortium name="DOE Joint Genome Institute"/>
            <person name="Mondo S.J."/>
            <person name="Dannebaum R.O."/>
            <person name="Kuo R.C."/>
            <person name="Labutti K."/>
            <person name="Haridas S."/>
            <person name="Kuo A."/>
            <person name="Salamov A."/>
            <person name="Ahrendt S.R."/>
            <person name="Lipzen A."/>
            <person name="Sullivan W."/>
            <person name="Andreopoulos W.B."/>
            <person name="Clum A."/>
            <person name="Lindquist E."/>
            <person name="Daum C."/>
            <person name="Ramamoorthy G.K."/>
            <person name="Gryganskyi A."/>
            <person name="Culley D."/>
            <person name="Magnuson J.K."/>
            <person name="James T.Y."/>
            <person name="O'Malley M.A."/>
            <person name="Stajich J.E."/>
            <person name="Spatafora J.W."/>
            <person name="Visel A."/>
            <person name="Grigoriev I.V."/>
        </authorList>
    </citation>
    <scope>NUCLEOTIDE SEQUENCE [LARGE SCALE GENOMIC DNA]</scope>
    <source>
        <strain evidence="13 14">JEL800</strain>
    </source>
</reference>
<evidence type="ECO:0000256" key="4">
    <source>
        <dbReference type="ARBA" id="ARBA00022737"/>
    </source>
</evidence>
<dbReference type="GO" id="GO:0005524">
    <property type="term" value="F:ATP binding"/>
    <property type="evidence" value="ECO:0007669"/>
    <property type="project" value="UniProtKB-KW"/>
</dbReference>
<keyword evidence="7 10" id="KW-1133">Transmembrane helix</keyword>
<dbReference type="SMART" id="SM00382">
    <property type="entry name" value="AAA"/>
    <property type="match status" value="2"/>
</dbReference>
<feature type="transmembrane region" description="Helical" evidence="10">
    <location>
        <begin position="366"/>
        <end position="384"/>
    </location>
</feature>
<dbReference type="InterPro" id="IPR003593">
    <property type="entry name" value="AAA+_ATPase"/>
</dbReference>
<feature type="transmembrane region" description="Helical" evidence="10">
    <location>
        <begin position="974"/>
        <end position="992"/>
    </location>
</feature>
<dbReference type="OrthoDB" id="6500128at2759"/>
<keyword evidence="6" id="KW-0067">ATP-binding</keyword>
<proteinExistence type="predicted"/>
<evidence type="ECO:0000259" key="12">
    <source>
        <dbReference type="PROSITE" id="PS50929"/>
    </source>
</evidence>
<feature type="transmembrane region" description="Helical" evidence="10">
    <location>
        <begin position="891"/>
        <end position="910"/>
    </location>
</feature>
<feature type="domain" description="ABC transmembrane type-1" evidence="12">
    <location>
        <begin position="766"/>
        <end position="1032"/>
    </location>
</feature>
<dbReference type="PROSITE" id="PS50929">
    <property type="entry name" value="ABC_TM1F"/>
    <property type="match status" value="2"/>
</dbReference>
<evidence type="ECO:0000256" key="7">
    <source>
        <dbReference type="ARBA" id="ARBA00022989"/>
    </source>
</evidence>
<evidence type="ECO:0000256" key="10">
    <source>
        <dbReference type="SAM" id="Phobius"/>
    </source>
</evidence>
<dbReference type="Gene3D" id="3.40.50.300">
    <property type="entry name" value="P-loop containing nucleotide triphosphate hydrolases"/>
    <property type="match status" value="2"/>
</dbReference>
<dbReference type="FunFam" id="1.20.1560.10:FF:000013">
    <property type="entry name" value="ABC transporter C family member 2"/>
    <property type="match status" value="1"/>
</dbReference>
<protein>
    <submittedName>
        <fullName evidence="13">p-loop containing nucleoside triphosphate hydrolase protein</fullName>
    </submittedName>
</protein>
<evidence type="ECO:0000259" key="11">
    <source>
        <dbReference type="PROSITE" id="PS50893"/>
    </source>
</evidence>
<dbReference type="PANTHER" id="PTHR24223">
    <property type="entry name" value="ATP-BINDING CASSETTE SUB-FAMILY C"/>
    <property type="match status" value="1"/>
</dbReference>
<evidence type="ECO:0000256" key="2">
    <source>
        <dbReference type="ARBA" id="ARBA00022448"/>
    </source>
</evidence>
<dbReference type="Gene3D" id="1.20.1560.10">
    <property type="entry name" value="ABC transporter type 1, transmembrane domain"/>
    <property type="match status" value="2"/>
</dbReference>
<evidence type="ECO:0000313" key="13">
    <source>
        <dbReference type="EMBL" id="ORY48141.1"/>
    </source>
</evidence>
<evidence type="ECO:0000256" key="1">
    <source>
        <dbReference type="ARBA" id="ARBA00004128"/>
    </source>
</evidence>
<dbReference type="GO" id="GO:0140359">
    <property type="term" value="F:ABC-type transporter activity"/>
    <property type="evidence" value="ECO:0007669"/>
    <property type="project" value="InterPro"/>
</dbReference>
<dbReference type="CDD" id="cd18580">
    <property type="entry name" value="ABC_6TM_ABCC_D2"/>
    <property type="match status" value="1"/>
</dbReference>
<dbReference type="PROSITE" id="PS50893">
    <property type="entry name" value="ABC_TRANSPORTER_2"/>
    <property type="match status" value="2"/>
</dbReference>
<dbReference type="Pfam" id="PF00005">
    <property type="entry name" value="ABC_tran"/>
    <property type="match status" value="2"/>
</dbReference>
<keyword evidence="3 10" id="KW-0812">Transmembrane</keyword>
<evidence type="ECO:0000256" key="9">
    <source>
        <dbReference type="SAM" id="MobiDB-lite"/>
    </source>
</evidence>
<feature type="region of interest" description="Disordered" evidence="9">
    <location>
        <begin position="436"/>
        <end position="464"/>
    </location>
</feature>
<name>A0A1Y2CM84_9FUNG</name>
<evidence type="ECO:0000256" key="6">
    <source>
        <dbReference type="ARBA" id="ARBA00022840"/>
    </source>
</evidence>
<dbReference type="InterPro" id="IPR011527">
    <property type="entry name" value="ABC1_TM_dom"/>
</dbReference>
<evidence type="ECO:0000313" key="14">
    <source>
        <dbReference type="Proteomes" id="UP000193642"/>
    </source>
</evidence>
<feature type="transmembrane region" description="Helical" evidence="10">
    <location>
        <begin position="329"/>
        <end position="346"/>
    </location>
</feature>
<sequence>MTQPTTVRMDPWSFISFAWMTSVVFKSTKKELDATDLPTLRPQDLSAVTPDWPQHFLDKHKEYEQTKVGKPPTLFGALVDQARPLWYISGFLYLINIACLVGIPLVLQQVIDLAGFYAAVMKQNIPGLWEIVPIQPEFFKGFPLFTKSAWSLAFLILGLKVASSIFGRAKDFILKRVAFNIRTVLINAVVKKSLTISSAKANEFSKGYVLNLINVDSESVSIFAEQVHELWALPLQLVVAIALLAVMLGSSIGAGVGALLASMMLLGVTVPVFIIASLPKMLVANDTRVKLIREALDGIRLIKIRSLGPSFESQINRVRLEQLHWLKRFLYGVVSFVVIGQLANFLPQVSAFTLYAVRNGSDKADASIIFPAASLFQILVNPLIQLPQTLNAMISAMASWNRIYNFLVAPDREIVPDNAPDNLAISMESATFNWPSQVNETQTEKPAPKKRRKVKRGKKAKNVTDEVELEEKVPKKLEVVTSSPRSVLVNLDLKIEKGKFVAIVGAVGSGKSSLLSAILGDLEMSSGQIAANGSIAYCTQQAWIQTGTVEENVLFGNPLNQEKLDLAVTCTCLQSDLANMPSGIKTVLGEKGTSVSGGQKTRIALARAVYSEADIYLLDDPLSSLDARVSRAVFNDCFKTALKGKTILLATHNHDVLKETDHIIFIRESGEISQGTHDELMKLKEFSEFVTTVDDTKTGLVPKVAPTKDASIHTSSNSADPSSIIADEEREIGNVKAATYMAYVRACGGWVTIIALVTVIILKESAALISNQWLTWWSDNILLGQSHDVYFWTGWYNALVWIAIFFLVVLNFIVHAAIMRSTRVFHESAVSGVMNAPIWWFESQQIGRIMNRFTKDMAAIDQRLLPQVFQLIAGVGTLFSIVIILAINSPWLLIGVVPLAGMYMFVLRYYRSAMRQLKRLESVQRSPLYSHVSESLEGVSTILAYKKQAFFSKTTNTLLDFSNSPLFYKIGAELWVILRLELLSAILVFILASQCTNSSFISPSSIGVALMYTNALTAIMNLVLQSAANMETEMVCVERLVEYSERLPVEGARRLANDPSETSWPKSGSIEFKGVSAYYKSKPETPVLKAVSLAINAGEKICIVGRTGSGKSTLISVLMRFVDKKGDVCIDGREIESVGFQTLREAMEVIPQDIYLFSGTLRTTLDRNSVFSDEQLWSSLESVGMKKFVANLEQKLDTPIENGGSNLSLGQRQLLYFARMLLLKPKIILMDEATSSVDPETETTLRQVIKEQFVGTTIIAVLHRLQTSVLEDFDKVLVMDAGNVAEFDAPRVLLKQEGSIFASLYTAHSSF</sequence>
<dbReference type="GO" id="GO:0016887">
    <property type="term" value="F:ATP hydrolysis activity"/>
    <property type="evidence" value="ECO:0007669"/>
    <property type="project" value="InterPro"/>
</dbReference>
<dbReference type="EMBL" id="MCGO01000012">
    <property type="protein sequence ID" value="ORY48141.1"/>
    <property type="molecule type" value="Genomic_DNA"/>
</dbReference>
<feature type="domain" description="ABC transmembrane type-1" evidence="12">
    <location>
        <begin position="88"/>
        <end position="395"/>
    </location>
</feature>
<keyword evidence="5" id="KW-0547">Nucleotide-binding</keyword>
<feature type="transmembrane region" description="Helical" evidence="10">
    <location>
        <begin position="1004"/>
        <end position="1024"/>
    </location>
</feature>
<dbReference type="STRING" id="329046.A0A1Y2CM84"/>
<feature type="transmembrane region" description="Helical" evidence="10">
    <location>
        <begin position="148"/>
        <end position="166"/>
    </location>
</feature>
<dbReference type="InterPro" id="IPR027417">
    <property type="entry name" value="P-loop_NTPase"/>
</dbReference>
<gene>
    <name evidence="13" type="ORF">BCR33DRAFT_695890</name>
</gene>
<dbReference type="InterPro" id="IPR017871">
    <property type="entry name" value="ABC_transporter-like_CS"/>
</dbReference>
<organism evidence="13 14">
    <name type="scientific">Rhizoclosmatium globosum</name>
    <dbReference type="NCBI Taxonomy" id="329046"/>
    <lineage>
        <taxon>Eukaryota</taxon>
        <taxon>Fungi</taxon>
        <taxon>Fungi incertae sedis</taxon>
        <taxon>Chytridiomycota</taxon>
        <taxon>Chytridiomycota incertae sedis</taxon>
        <taxon>Chytridiomycetes</taxon>
        <taxon>Chytridiales</taxon>
        <taxon>Chytriomycetaceae</taxon>
        <taxon>Rhizoclosmatium</taxon>
    </lineage>
</organism>
<dbReference type="InterPro" id="IPR036640">
    <property type="entry name" value="ABC1_TM_sf"/>
</dbReference>
<comment type="subcellular location">
    <subcellularLocation>
        <location evidence="1">Vacuole membrane</location>
        <topology evidence="1">Multi-pass membrane protein</topology>
    </subcellularLocation>
</comment>
<feature type="domain" description="ABC transporter" evidence="11">
    <location>
        <begin position="1070"/>
        <end position="1306"/>
    </location>
</feature>
<dbReference type="GO" id="GO:0000329">
    <property type="term" value="C:fungal-type vacuole membrane"/>
    <property type="evidence" value="ECO:0007669"/>
    <property type="project" value="UniProtKB-ARBA"/>
</dbReference>
<dbReference type="InterPro" id="IPR003439">
    <property type="entry name" value="ABC_transporter-like_ATP-bd"/>
</dbReference>
<feature type="compositionally biased region" description="Basic residues" evidence="9">
    <location>
        <begin position="448"/>
        <end position="461"/>
    </location>
</feature>
<dbReference type="InterPro" id="IPR044726">
    <property type="entry name" value="ABCC_6TM_D2"/>
</dbReference>
<dbReference type="CDD" id="cd18579">
    <property type="entry name" value="ABC_6TM_ABCC_D1"/>
    <property type="match status" value="1"/>
</dbReference>
<keyword evidence="8 10" id="KW-0472">Membrane</keyword>
<evidence type="ECO:0000256" key="8">
    <source>
        <dbReference type="ARBA" id="ARBA00023136"/>
    </source>
</evidence>
<dbReference type="FunFam" id="3.40.50.300:FF:000997">
    <property type="entry name" value="Multidrug resistance-associated protein 1"/>
    <property type="match status" value="1"/>
</dbReference>
<dbReference type="Pfam" id="PF00664">
    <property type="entry name" value="ABC_membrane"/>
    <property type="match status" value="2"/>
</dbReference>
<evidence type="ECO:0000256" key="3">
    <source>
        <dbReference type="ARBA" id="ARBA00022692"/>
    </source>
</evidence>
<feature type="transmembrane region" description="Helical" evidence="10">
    <location>
        <begin position="740"/>
        <end position="762"/>
    </location>
</feature>
<feature type="transmembrane region" description="Helical" evidence="10">
    <location>
        <begin position="258"/>
        <end position="278"/>
    </location>
</feature>
<dbReference type="SUPFAM" id="SSF90123">
    <property type="entry name" value="ABC transporter transmembrane region"/>
    <property type="match status" value="2"/>
</dbReference>
<dbReference type="CDD" id="cd03244">
    <property type="entry name" value="ABCC_MRP_domain2"/>
    <property type="match status" value="1"/>
</dbReference>
<dbReference type="FunFam" id="3.40.50.300:FF:000838">
    <property type="entry name" value="ABC multidrug transporter (Eurofung)"/>
    <property type="match status" value="1"/>
</dbReference>
<feature type="transmembrane region" description="Helical" evidence="10">
    <location>
        <begin position="864"/>
        <end position="885"/>
    </location>
</feature>
<keyword evidence="14" id="KW-1185">Reference proteome</keyword>
<dbReference type="InterPro" id="IPR044746">
    <property type="entry name" value="ABCC_6TM_D1"/>
</dbReference>
<keyword evidence="13" id="KW-0378">Hydrolase</keyword>
<keyword evidence="4" id="KW-0677">Repeat</keyword>
<feature type="transmembrane region" description="Helical" evidence="10">
    <location>
        <begin position="85"/>
        <end position="107"/>
    </location>
</feature>
<accession>A0A1Y2CM84</accession>
<comment type="caution">
    <text evidence="13">The sequence shown here is derived from an EMBL/GenBank/DDBJ whole genome shotgun (WGS) entry which is preliminary data.</text>
</comment>
<dbReference type="PANTHER" id="PTHR24223:SF443">
    <property type="entry name" value="MULTIDRUG-RESISTANCE LIKE PROTEIN 1, ISOFORM I"/>
    <property type="match status" value="1"/>
</dbReference>
<dbReference type="Proteomes" id="UP000193642">
    <property type="component" value="Unassembled WGS sequence"/>
</dbReference>
<dbReference type="SUPFAM" id="SSF52540">
    <property type="entry name" value="P-loop containing nucleoside triphosphate hydrolases"/>
    <property type="match status" value="2"/>
</dbReference>
<dbReference type="InterPro" id="IPR050173">
    <property type="entry name" value="ABC_transporter_C-like"/>
</dbReference>
<feature type="domain" description="ABC transporter" evidence="11">
    <location>
        <begin position="467"/>
        <end position="693"/>
    </location>
</feature>
<keyword evidence="2" id="KW-0813">Transport</keyword>
<dbReference type="PROSITE" id="PS00211">
    <property type="entry name" value="ABC_TRANSPORTER_1"/>
    <property type="match status" value="1"/>
</dbReference>